<dbReference type="EMBL" id="BAABLF010000001">
    <property type="protein sequence ID" value="GAA5186122.1"/>
    <property type="molecule type" value="Genomic_DNA"/>
</dbReference>
<reference evidence="3" key="1">
    <citation type="journal article" date="2019" name="Int. J. Syst. Evol. Microbiol.">
        <title>The Global Catalogue of Microorganisms (GCM) 10K type strain sequencing project: providing services to taxonomists for standard genome sequencing and annotation.</title>
        <authorList>
            <consortium name="The Broad Institute Genomics Platform"/>
            <consortium name="The Broad Institute Genome Sequencing Center for Infectious Disease"/>
            <person name="Wu L."/>
            <person name="Ma J."/>
        </authorList>
    </citation>
    <scope>NUCLEOTIDE SEQUENCE [LARGE SCALE GENOMIC DNA]</scope>
    <source>
        <strain evidence="3">JCM 18720</strain>
    </source>
</reference>
<evidence type="ECO:0000313" key="2">
    <source>
        <dbReference type="EMBL" id="GAA5186122.1"/>
    </source>
</evidence>
<name>A0ABP9RS69_9GAMM</name>
<feature type="transmembrane region" description="Helical" evidence="1">
    <location>
        <begin position="36"/>
        <end position="56"/>
    </location>
</feature>
<accession>A0ABP9RS69</accession>
<sequence>MKRSVQFKIYLGLLILCIIGYQFQRTTVDDFFVNPFYIGSMVLGILLVIKALGYTCQKCHRNQVMQGFYKYRLPSSNCYNCGHDIDQNRT</sequence>
<keyword evidence="1" id="KW-1133">Transmembrane helix</keyword>
<organism evidence="2 3">
    <name type="scientific">Ferrimonas gelatinilytica</name>
    <dbReference type="NCBI Taxonomy" id="1255257"/>
    <lineage>
        <taxon>Bacteria</taxon>
        <taxon>Pseudomonadati</taxon>
        <taxon>Pseudomonadota</taxon>
        <taxon>Gammaproteobacteria</taxon>
        <taxon>Alteromonadales</taxon>
        <taxon>Ferrimonadaceae</taxon>
        <taxon>Ferrimonas</taxon>
    </lineage>
</organism>
<keyword evidence="3" id="KW-1185">Reference proteome</keyword>
<gene>
    <name evidence="2" type="ORF">GCM10025772_01000</name>
</gene>
<proteinExistence type="predicted"/>
<comment type="caution">
    <text evidence="2">The sequence shown here is derived from an EMBL/GenBank/DDBJ whole genome shotgun (WGS) entry which is preliminary data.</text>
</comment>
<feature type="transmembrane region" description="Helical" evidence="1">
    <location>
        <begin position="7"/>
        <end position="24"/>
    </location>
</feature>
<evidence type="ECO:0000313" key="3">
    <source>
        <dbReference type="Proteomes" id="UP001501600"/>
    </source>
</evidence>
<keyword evidence="1" id="KW-0472">Membrane</keyword>
<keyword evidence="1" id="KW-0812">Transmembrane</keyword>
<protein>
    <submittedName>
        <fullName evidence="2">Uncharacterized protein</fullName>
    </submittedName>
</protein>
<dbReference type="Proteomes" id="UP001501600">
    <property type="component" value="Unassembled WGS sequence"/>
</dbReference>
<evidence type="ECO:0000256" key="1">
    <source>
        <dbReference type="SAM" id="Phobius"/>
    </source>
</evidence>